<feature type="compositionally biased region" description="Polar residues" evidence="2">
    <location>
        <begin position="794"/>
        <end position="817"/>
    </location>
</feature>
<feature type="compositionally biased region" description="Polar residues" evidence="2">
    <location>
        <begin position="527"/>
        <end position="542"/>
    </location>
</feature>
<keyword evidence="4" id="KW-1185">Reference proteome</keyword>
<dbReference type="AlphaFoldDB" id="A0A165SM20"/>
<name>A0A165SM20_9APHY</name>
<dbReference type="Proteomes" id="UP000076727">
    <property type="component" value="Unassembled WGS sequence"/>
</dbReference>
<protein>
    <recommendedName>
        <fullName evidence="5">Proteophosphoglycan ppg4</fullName>
    </recommendedName>
</protein>
<feature type="compositionally biased region" description="Polar residues" evidence="2">
    <location>
        <begin position="994"/>
        <end position="1020"/>
    </location>
</feature>
<evidence type="ECO:0000313" key="3">
    <source>
        <dbReference type="EMBL" id="KZT72201.1"/>
    </source>
</evidence>
<keyword evidence="1" id="KW-0175">Coiled coil</keyword>
<feature type="region of interest" description="Disordered" evidence="2">
    <location>
        <begin position="50"/>
        <end position="234"/>
    </location>
</feature>
<dbReference type="EMBL" id="KV429042">
    <property type="protein sequence ID" value="KZT72201.1"/>
    <property type="molecule type" value="Genomic_DNA"/>
</dbReference>
<feature type="coiled-coil region" evidence="1">
    <location>
        <begin position="376"/>
        <end position="407"/>
    </location>
</feature>
<feature type="region of interest" description="Disordered" evidence="2">
    <location>
        <begin position="318"/>
        <end position="340"/>
    </location>
</feature>
<feature type="region of interest" description="Disordered" evidence="2">
    <location>
        <begin position="978"/>
        <end position="1024"/>
    </location>
</feature>
<feature type="region of interest" description="Disordered" evidence="2">
    <location>
        <begin position="632"/>
        <end position="876"/>
    </location>
</feature>
<organism evidence="3 4">
    <name type="scientific">Daedalea quercina L-15889</name>
    <dbReference type="NCBI Taxonomy" id="1314783"/>
    <lineage>
        <taxon>Eukaryota</taxon>
        <taxon>Fungi</taxon>
        <taxon>Dikarya</taxon>
        <taxon>Basidiomycota</taxon>
        <taxon>Agaricomycotina</taxon>
        <taxon>Agaricomycetes</taxon>
        <taxon>Polyporales</taxon>
        <taxon>Fomitopsis</taxon>
    </lineage>
</organism>
<feature type="compositionally biased region" description="Basic and acidic residues" evidence="2">
    <location>
        <begin position="145"/>
        <end position="155"/>
    </location>
</feature>
<evidence type="ECO:0000256" key="1">
    <source>
        <dbReference type="SAM" id="Coils"/>
    </source>
</evidence>
<feature type="region of interest" description="Disordered" evidence="2">
    <location>
        <begin position="464"/>
        <end position="547"/>
    </location>
</feature>
<proteinExistence type="predicted"/>
<feature type="compositionally biased region" description="Basic residues" evidence="2">
    <location>
        <begin position="652"/>
        <end position="662"/>
    </location>
</feature>
<feature type="compositionally biased region" description="Basic and acidic residues" evidence="2">
    <location>
        <begin position="464"/>
        <end position="481"/>
    </location>
</feature>
<feature type="region of interest" description="Disordered" evidence="2">
    <location>
        <begin position="420"/>
        <end position="448"/>
    </location>
</feature>
<feature type="compositionally biased region" description="Polar residues" evidence="2">
    <location>
        <begin position="182"/>
        <end position="196"/>
    </location>
</feature>
<feature type="compositionally biased region" description="Low complexity" evidence="2">
    <location>
        <begin position="715"/>
        <end position="726"/>
    </location>
</feature>
<sequence>MATALQLPPPDTGPAFNEVSTGITPAHAHMNGYTSRLSIAEFDQLGDTRYPTLNPAPRPFSSVMPINKPERPADVPAAADAQGSWNDYRMNANPEAWGGEKLLEEVGAGSQRREESSSSKPQAQPANAEGTPQPYCVPSGSPPRMSDRPVRDNTPQRRPSRGRSTEASRPPAESAQAPDMGQRSSGVRQSQAQDQYGSAPPSSPRHPALPSVGVGAGPSASPTPPIVPLAAGPSFNSSAMQVHISPKPRASAQYPTYITPPPVMKNLNATYTPAQAPREEVCVECAMRDQDMADVDVTSPGAWERESDVVYEELLRREMEEEAAGVPPPENSSRPRARGMPLTEQNLRVWLSINPKEPSSRQQTLDQYVRSQRTLLEAEALAHARAMREAKQLEERMRDTYSQLRRSAYELGSTAQLTDDVAGVRIKPPRSSSVPTASALGKTDSHGREVTLLENGMIVEHVDVRKEEKEERDRQRREARRDRSRARKSSRGSAIDVASIYSMPVPGTQRPQTNDSGFFSGVKGSESRYSQSFSPRPSSMLTTGDRPHMLPRAYSQASFSDMQSIGSSTSPRRSRFFGFKNLTSGWRSQESFAPSGSMMDMHVALQREEQYFQEHPSAEPGSNASTLRIAEQWVPEEGTSRTVTPASGMEPKKKKNGFKKIWKIVMGSKGSSSHKGRPQSRSMEKSEDFAPLAPPPPLSYLVDRDRGPGSRRHVSTPSLPTSVSPNPASPYPASLVTAPSSIIPSPTSSRHPMPEKDNVSDGRKNSGTFEEQHQRASSGDATTPPPELDARGRPTQSSSRTLSSLGPQTPATTQSRISLAIRRDKSLPPLPTDAVDFPQGSPMTDGRPQTMFSYGHLPMSFSSDKLQPPQAPFRSADKRRQSFSGLSTKGIMQSLPIKGVFGSTPVPPFLAEERYGEFGDSRLSLRDVDSSRGTGTQRSGDSMARAKRPRSRFGLSALLGKKSSHSSQSGENALDAFLSGHRTSGSDREYPVMGNSNGNGHAHTGSTSAHSGNQQMSVASRKNLAELVDQDPEFVAYRYPSTDARFEVR</sequence>
<accession>A0A165SM20</accession>
<feature type="compositionally biased region" description="Low complexity" evidence="2">
    <location>
        <begin position="739"/>
        <end position="749"/>
    </location>
</feature>
<gene>
    <name evidence="3" type="ORF">DAEQUDRAFT_61963</name>
</gene>
<dbReference type="OrthoDB" id="3013446at2759"/>
<reference evidence="3 4" key="1">
    <citation type="journal article" date="2016" name="Mol. Biol. Evol.">
        <title>Comparative Genomics of Early-Diverging Mushroom-Forming Fungi Provides Insights into the Origins of Lignocellulose Decay Capabilities.</title>
        <authorList>
            <person name="Nagy L.G."/>
            <person name="Riley R."/>
            <person name="Tritt A."/>
            <person name="Adam C."/>
            <person name="Daum C."/>
            <person name="Floudas D."/>
            <person name="Sun H."/>
            <person name="Yadav J.S."/>
            <person name="Pangilinan J."/>
            <person name="Larsson K.H."/>
            <person name="Matsuura K."/>
            <person name="Barry K."/>
            <person name="Labutti K."/>
            <person name="Kuo R."/>
            <person name="Ohm R.A."/>
            <person name="Bhattacharya S.S."/>
            <person name="Shirouzu T."/>
            <person name="Yoshinaga Y."/>
            <person name="Martin F.M."/>
            <person name="Grigoriev I.V."/>
            <person name="Hibbett D.S."/>
        </authorList>
    </citation>
    <scope>NUCLEOTIDE SEQUENCE [LARGE SCALE GENOMIC DNA]</scope>
    <source>
        <strain evidence="3 4">L-15889</strain>
    </source>
</reference>
<feature type="compositionally biased region" description="Basic and acidic residues" evidence="2">
    <location>
        <begin position="752"/>
        <end position="774"/>
    </location>
</feature>
<evidence type="ECO:0000256" key="2">
    <source>
        <dbReference type="SAM" id="MobiDB-lite"/>
    </source>
</evidence>
<dbReference type="STRING" id="1314783.A0A165SM20"/>
<evidence type="ECO:0008006" key="5">
    <source>
        <dbReference type="Google" id="ProtNLM"/>
    </source>
</evidence>
<evidence type="ECO:0000313" key="4">
    <source>
        <dbReference type="Proteomes" id="UP000076727"/>
    </source>
</evidence>
<feature type="region of interest" description="Disordered" evidence="2">
    <location>
        <begin position="925"/>
        <end position="951"/>
    </location>
</feature>